<gene>
    <name evidence="2" type="ordered locus">Sros_3777</name>
</gene>
<dbReference type="EMBL" id="CP001814">
    <property type="protein sequence ID" value="ACZ86699.1"/>
    <property type="molecule type" value="Genomic_DNA"/>
</dbReference>
<evidence type="ECO:0000256" key="1">
    <source>
        <dbReference type="SAM" id="MobiDB-lite"/>
    </source>
</evidence>
<dbReference type="HOGENOM" id="CLU_1049389_0_0_11"/>
<dbReference type="InterPro" id="IPR009057">
    <property type="entry name" value="Homeodomain-like_sf"/>
</dbReference>
<protein>
    <recommendedName>
        <fullName evidence="4">Tc1-like transposase DDE domain-containing protein</fullName>
    </recommendedName>
</protein>
<evidence type="ECO:0000313" key="2">
    <source>
        <dbReference type="EMBL" id="ACZ86699.1"/>
    </source>
</evidence>
<dbReference type="Gene3D" id="3.30.420.10">
    <property type="entry name" value="Ribonuclease H-like superfamily/Ribonuclease H"/>
    <property type="match status" value="1"/>
</dbReference>
<evidence type="ECO:0000313" key="3">
    <source>
        <dbReference type="Proteomes" id="UP000002029"/>
    </source>
</evidence>
<keyword evidence="3" id="KW-1185">Reference proteome</keyword>
<name>D2ATH9_STRRD</name>
<dbReference type="InterPro" id="IPR036397">
    <property type="entry name" value="RNaseH_sf"/>
</dbReference>
<dbReference type="SUPFAM" id="SSF46689">
    <property type="entry name" value="Homeodomain-like"/>
    <property type="match status" value="1"/>
</dbReference>
<evidence type="ECO:0008006" key="4">
    <source>
        <dbReference type="Google" id="ProtNLM"/>
    </source>
</evidence>
<dbReference type="AlphaFoldDB" id="D2ATH9"/>
<dbReference type="GO" id="GO:0003676">
    <property type="term" value="F:nucleic acid binding"/>
    <property type="evidence" value="ECO:0007669"/>
    <property type="project" value="InterPro"/>
</dbReference>
<sequence length="265" mass="28931">MRPSVVFANAQAVSIEHLQAQLRGRWRQATRAVMLPLSLHGLPAVRIADLLGHDPGTARRWIDRFNRHGMAGLADRFDRHGMAGLADRFDRHGMAGLADRPRPGRPHLGGQRLTDRIAALPARPRDHGRSRGCGGCRTAPPPPQQAHPVSAGAAGGPLAAAPHIIVICDNDGIHHARTVTAHLVEHPRLELLYGARYSPHDAPVERVRAGLKAFIANTAVTWPGRLRQIHAFLRARSPDQLPTAAAPWTSPWLPAGYKRNFWNAA</sequence>
<reference evidence="2 3" key="1">
    <citation type="journal article" date="2010" name="Stand. Genomic Sci.">
        <title>Complete genome sequence of Streptosporangium roseum type strain (NI 9100).</title>
        <authorList>
            <person name="Nolan M."/>
            <person name="Sikorski J."/>
            <person name="Jando M."/>
            <person name="Lucas S."/>
            <person name="Lapidus A."/>
            <person name="Glavina Del Rio T."/>
            <person name="Chen F."/>
            <person name="Tice H."/>
            <person name="Pitluck S."/>
            <person name="Cheng J.F."/>
            <person name="Chertkov O."/>
            <person name="Sims D."/>
            <person name="Meincke L."/>
            <person name="Brettin T."/>
            <person name="Han C."/>
            <person name="Detter J.C."/>
            <person name="Bruce D."/>
            <person name="Goodwin L."/>
            <person name="Land M."/>
            <person name="Hauser L."/>
            <person name="Chang Y.J."/>
            <person name="Jeffries C.D."/>
            <person name="Ivanova N."/>
            <person name="Mavromatis K."/>
            <person name="Mikhailova N."/>
            <person name="Chen A."/>
            <person name="Palaniappan K."/>
            <person name="Chain P."/>
            <person name="Rohde M."/>
            <person name="Goker M."/>
            <person name="Bristow J."/>
            <person name="Eisen J.A."/>
            <person name="Markowitz V."/>
            <person name="Hugenholtz P."/>
            <person name="Kyrpides N.C."/>
            <person name="Klenk H.P."/>
        </authorList>
    </citation>
    <scope>NUCLEOTIDE SEQUENCE [LARGE SCALE GENOMIC DNA]</scope>
    <source>
        <strain evidence="3">ATCC 12428 / DSM 43021 / JCM 3005 / NI 9100</strain>
    </source>
</reference>
<organism evidence="2 3">
    <name type="scientific">Streptosporangium roseum (strain ATCC 12428 / DSM 43021 / JCM 3005 / KCTC 9067 / NCIMB 10171 / NRRL 2505 / NI 9100)</name>
    <dbReference type="NCBI Taxonomy" id="479432"/>
    <lineage>
        <taxon>Bacteria</taxon>
        <taxon>Bacillati</taxon>
        <taxon>Actinomycetota</taxon>
        <taxon>Actinomycetes</taxon>
        <taxon>Streptosporangiales</taxon>
        <taxon>Streptosporangiaceae</taxon>
        <taxon>Streptosporangium</taxon>
    </lineage>
</organism>
<accession>D2ATH9</accession>
<feature type="region of interest" description="Disordered" evidence="1">
    <location>
        <begin position="123"/>
        <end position="153"/>
    </location>
</feature>
<dbReference type="Proteomes" id="UP000002029">
    <property type="component" value="Chromosome"/>
</dbReference>
<dbReference type="KEGG" id="sro:Sros_3777"/>
<proteinExistence type="predicted"/>
<dbReference type="Pfam" id="PF13384">
    <property type="entry name" value="HTH_23"/>
    <property type="match status" value="1"/>
</dbReference>
<dbReference type="eggNOG" id="COG3335">
    <property type="taxonomic scope" value="Bacteria"/>
</dbReference>